<dbReference type="AlphaFoldDB" id="A0A1T4P044"/>
<dbReference type="Pfam" id="PF03480">
    <property type="entry name" value="DctP"/>
    <property type="match status" value="1"/>
</dbReference>
<sequence length="328" mass="36385">MTKILMTLAASTCVLAVSAMSADAASVNLRFAYASNATPTKEAMAKFGEILSEKTNGEVTVSYFPDSQLGGERELVEMVQSGLLDMTKVSGGLMESFSPVYGVFSLPYLFDDQDHYYKVMDDPKIMEPIYQSTADRGMIGLTYYDSGARSFYTSKKPIEKVEDLKGLKIRVLQSPTSIRMVQMLGAAPVAMSQDEVYTSLQQGVLDGAENNEFAMTVARHAEVAKFYTYDVHTRIPDVVLIGTAAMAKLSPEQQQAVRDAAKESTEYHKKLWNDAVAEAKKECEEKFGVKFIYPDVSEFQKAVQPMYDDLKGNETIYPVFESIRAEAK</sequence>
<dbReference type="Gene3D" id="3.40.190.170">
    <property type="entry name" value="Bacterial extracellular solute-binding protein, family 7"/>
    <property type="match status" value="1"/>
</dbReference>
<dbReference type="GO" id="GO:0055085">
    <property type="term" value="P:transmembrane transport"/>
    <property type="evidence" value="ECO:0007669"/>
    <property type="project" value="InterPro"/>
</dbReference>
<evidence type="ECO:0000256" key="1">
    <source>
        <dbReference type="ARBA" id="ARBA00022729"/>
    </source>
</evidence>
<reference evidence="4" key="1">
    <citation type="submission" date="2017-02" db="EMBL/GenBank/DDBJ databases">
        <authorList>
            <person name="Varghese N."/>
            <person name="Submissions S."/>
        </authorList>
    </citation>
    <scope>NUCLEOTIDE SEQUENCE [LARGE SCALE GENOMIC DNA]</scope>
    <source>
        <strain evidence="4">USBA 369</strain>
    </source>
</reference>
<organism evidence="3 4">
    <name type="scientific">Consotaella salsifontis</name>
    <dbReference type="NCBI Taxonomy" id="1365950"/>
    <lineage>
        <taxon>Bacteria</taxon>
        <taxon>Pseudomonadati</taxon>
        <taxon>Pseudomonadota</taxon>
        <taxon>Alphaproteobacteria</taxon>
        <taxon>Hyphomicrobiales</taxon>
        <taxon>Aurantimonadaceae</taxon>
        <taxon>Consotaella</taxon>
    </lineage>
</organism>
<proteinExistence type="predicted"/>
<name>A0A1T4P044_9HYPH</name>
<gene>
    <name evidence="3" type="ORF">SAMN05428963_103275</name>
</gene>
<dbReference type="STRING" id="1365950.SAMN05428963_103275"/>
<dbReference type="NCBIfam" id="TIGR00787">
    <property type="entry name" value="dctP"/>
    <property type="match status" value="1"/>
</dbReference>
<dbReference type="InterPro" id="IPR004682">
    <property type="entry name" value="TRAP_DctP"/>
</dbReference>
<dbReference type="GO" id="GO:0030288">
    <property type="term" value="C:outer membrane-bounded periplasmic space"/>
    <property type="evidence" value="ECO:0007669"/>
    <property type="project" value="InterPro"/>
</dbReference>
<dbReference type="Proteomes" id="UP000190135">
    <property type="component" value="Unassembled WGS sequence"/>
</dbReference>
<dbReference type="InterPro" id="IPR018389">
    <property type="entry name" value="DctP_fam"/>
</dbReference>
<protein>
    <submittedName>
        <fullName evidence="3">Tripartite ATP-independent transporter solute receptor, DctP family</fullName>
    </submittedName>
</protein>
<dbReference type="GO" id="GO:0030246">
    <property type="term" value="F:carbohydrate binding"/>
    <property type="evidence" value="ECO:0007669"/>
    <property type="project" value="TreeGrafter"/>
</dbReference>
<keyword evidence="4" id="KW-1185">Reference proteome</keyword>
<dbReference type="NCBIfam" id="NF037995">
    <property type="entry name" value="TRAP_S1"/>
    <property type="match status" value="1"/>
</dbReference>
<accession>A0A1T4P044</accession>
<keyword evidence="3" id="KW-0675">Receptor</keyword>
<dbReference type="InterPro" id="IPR038404">
    <property type="entry name" value="TRAP_DctP_sf"/>
</dbReference>
<evidence type="ECO:0000313" key="3">
    <source>
        <dbReference type="EMBL" id="SJZ84970.1"/>
    </source>
</evidence>
<dbReference type="SUPFAM" id="SSF53850">
    <property type="entry name" value="Periplasmic binding protein-like II"/>
    <property type="match status" value="1"/>
</dbReference>
<keyword evidence="1 2" id="KW-0732">Signal</keyword>
<dbReference type="PANTHER" id="PTHR33376">
    <property type="match status" value="1"/>
</dbReference>
<feature type="chain" id="PRO_5013092065" evidence="2">
    <location>
        <begin position="25"/>
        <end position="328"/>
    </location>
</feature>
<dbReference type="CDD" id="cd13671">
    <property type="entry name" value="PBP2_TRAP_SBP_like_3"/>
    <property type="match status" value="1"/>
</dbReference>
<dbReference type="RefSeq" id="WP_078707376.1">
    <property type="nucleotide sequence ID" value="NZ_FUXL01000003.1"/>
</dbReference>
<dbReference type="PIRSF" id="PIRSF006470">
    <property type="entry name" value="DctB"/>
    <property type="match status" value="1"/>
</dbReference>
<feature type="signal peptide" evidence="2">
    <location>
        <begin position="1"/>
        <end position="24"/>
    </location>
</feature>
<dbReference type="PANTHER" id="PTHR33376:SF2">
    <property type="entry name" value="DICARBOXYLATE-BINDING PERIPLASMIC PROTEIN"/>
    <property type="match status" value="1"/>
</dbReference>
<evidence type="ECO:0000313" key="4">
    <source>
        <dbReference type="Proteomes" id="UP000190135"/>
    </source>
</evidence>
<dbReference type="EMBL" id="FUXL01000003">
    <property type="protein sequence ID" value="SJZ84970.1"/>
    <property type="molecule type" value="Genomic_DNA"/>
</dbReference>
<evidence type="ECO:0000256" key="2">
    <source>
        <dbReference type="SAM" id="SignalP"/>
    </source>
</evidence>